<evidence type="ECO:0000256" key="3">
    <source>
        <dbReference type="ARBA" id="ARBA00023125"/>
    </source>
</evidence>
<evidence type="ECO:0000313" key="8">
    <source>
        <dbReference type="Proteomes" id="UP000287563"/>
    </source>
</evidence>
<dbReference type="InterPro" id="IPR050769">
    <property type="entry name" value="NAT_camello-type"/>
</dbReference>
<protein>
    <submittedName>
        <fullName evidence="7">MarR family transcriptional regulator</fullName>
    </submittedName>
</protein>
<evidence type="ECO:0000256" key="1">
    <source>
        <dbReference type="ARBA" id="ARBA00022679"/>
    </source>
</evidence>
<dbReference type="InterPro" id="IPR000835">
    <property type="entry name" value="HTH_MarR-typ"/>
</dbReference>
<dbReference type="OrthoDB" id="5419426at2"/>
<keyword evidence="4" id="KW-0804">Transcription</keyword>
<dbReference type="InterPro" id="IPR011991">
    <property type="entry name" value="ArsR-like_HTH"/>
</dbReference>
<reference evidence="7 8" key="1">
    <citation type="submission" date="2018-11" db="EMBL/GenBank/DDBJ databases">
        <title>Photobacterium sp. BEI247 sp. nov., a marine bacterium isolated from Yongle Blue Hole in the South China Sea.</title>
        <authorList>
            <person name="Wang X."/>
        </authorList>
    </citation>
    <scope>NUCLEOTIDE SEQUENCE [LARGE SCALE GENOMIC DNA]</scope>
    <source>
        <strain evidence="8">BEI247</strain>
    </source>
</reference>
<dbReference type="SUPFAM" id="SSF55729">
    <property type="entry name" value="Acyl-CoA N-acyltransferases (Nat)"/>
    <property type="match status" value="1"/>
</dbReference>
<evidence type="ECO:0000259" key="6">
    <source>
        <dbReference type="PROSITE" id="PS51186"/>
    </source>
</evidence>
<dbReference type="InterPro" id="IPR036388">
    <property type="entry name" value="WH-like_DNA-bd_sf"/>
</dbReference>
<dbReference type="GO" id="GO:0003700">
    <property type="term" value="F:DNA-binding transcription factor activity"/>
    <property type="evidence" value="ECO:0007669"/>
    <property type="project" value="InterPro"/>
</dbReference>
<keyword evidence="8" id="KW-1185">Reference proteome</keyword>
<evidence type="ECO:0000256" key="4">
    <source>
        <dbReference type="ARBA" id="ARBA00023163"/>
    </source>
</evidence>
<comment type="caution">
    <text evidence="7">The sequence shown here is derived from an EMBL/GenBank/DDBJ whole genome shotgun (WGS) entry which is preliminary data.</text>
</comment>
<dbReference type="Proteomes" id="UP000287563">
    <property type="component" value="Unassembled WGS sequence"/>
</dbReference>
<accession>A0A3S4TJM4</accession>
<keyword evidence="1" id="KW-0808">Transferase</keyword>
<organism evidence="7 8">
    <name type="scientific">Photobacterium chitinilyticum</name>
    <dbReference type="NCBI Taxonomy" id="2485123"/>
    <lineage>
        <taxon>Bacteria</taxon>
        <taxon>Pseudomonadati</taxon>
        <taxon>Pseudomonadota</taxon>
        <taxon>Gammaproteobacteria</taxon>
        <taxon>Vibrionales</taxon>
        <taxon>Vibrionaceae</taxon>
        <taxon>Photobacterium</taxon>
    </lineage>
</organism>
<gene>
    <name evidence="7" type="ORF">EDI28_18740</name>
</gene>
<dbReference type="CDD" id="cd04301">
    <property type="entry name" value="NAT_SF"/>
    <property type="match status" value="1"/>
</dbReference>
<evidence type="ECO:0000259" key="5">
    <source>
        <dbReference type="PROSITE" id="PS50995"/>
    </source>
</evidence>
<dbReference type="EMBL" id="RJLM01000009">
    <property type="protein sequence ID" value="RWX53976.1"/>
    <property type="molecule type" value="Genomic_DNA"/>
</dbReference>
<dbReference type="GO" id="GO:0008080">
    <property type="term" value="F:N-acetyltransferase activity"/>
    <property type="evidence" value="ECO:0007669"/>
    <property type="project" value="InterPro"/>
</dbReference>
<feature type="domain" description="HTH marR-type" evidence="5">
    <location>
        <begin position="1"/>
        <end position="133"/>
    </location>
</feature>
<evidence type="ECO:0000313" key="7">
    <source>
        <dbReference type="EMBL" id="RWX53976.1"/>
    </source>
</evidence>
<dbReference type="PANTHER" id="PTHR13947:SF37">
    <property type="entry name" value="LD18367P"/>
    <property type="match status" value="1"/>
</dbReference>
<dbReference type="PROSITE" id="PS51186">
    <property type="entry name" value="GNAT"/>
    <property type="match status" value="1"/>
</dbReference>
<evidence type="ECO:0000256" key="2">
    <source>
        <dbReference type="ARBA" id="ARBA00023015"/>
    </source>
</evidence>
<dbReference type="AlphaFoldDB" id="A0A3S4TJM4"/>
<dbReference type="InterPro" id="IPR016181">
    <property type="entry name" value="Acyl_CoA_acyltransferase"/>
</dbReference>
<feature type="domain" description="N-acetyltransferase" evidence="6">
    <location>
        <begin position="144"/>
        <end position="301"/>
    </location>
</feature>
<dbReference type="GO" id="GO:0003677">
    <property type="term" value="F:DNA binding"/>
    <property type="evidence" value="ECO:0007669"/>
    <property type="project" value="UniProtKB-KW"/>
</dbReference>
<dbReference type="Pfam" id="PF12802">
    <property type="entry name" value="MarR_2"/>
    <property type="match status" value="1"/>
</dbReference>
<dbReference type="SMART" id="SM00347">
    <property type="entry name" value="HTH_MARR"/>
    <property type="match status" value="1"/>
</dbReference>
<dbReference type="RefSeq" id="WP_128785390.1">
    <property type="nucleotide sequence ID" value="NZ_JAKJSG010000076.1"/>
</dbReference>
<keyword evidence="2" id="KW-0805">Transcription regulation</keyword>
<dbReference type="SUPFAM" id="SSF46785">
    <property type="entry name" value="Winged helix' DNA-binding domain"/>
    <property type="match status" value="1"/>
</dbReference>
<dbReference type="InterPro" id="IPR000182">
    <property type="entry name" value="GNAT_dom"/>
</dbReference>
<dbReference type="PROSITE" id="PS01117">
    <property type="entry name" value="HTH_MARR_1"/>
    <property type="match status" value="1"/>
</dbReference>
<dbReference type="CDD" id="cd00090">
    <property type="entry name" value="HTH_ARSR"/>
    <property type="match status" value="1"/>
</dbReference>
<dbReference type="InterPro" id="IPR023187">
    <property type="entry name" value="Tscrpt_reg_MarR-type_CS"/>
</dbReference>
<proteinExistence type="predicted"/>
<name>A0A3S4TJM4_9GAMM</name>
<dbReference type="Pfam" id="PF00583">
    <property type="entry name" value="Acetyltransf_1"/>
    <property type="match status" value="1"/>
</dbReference>
<sequence length="301" mass="33385">MDAKSLRQLSRQLVRQLGMLDNQCGTMALTPVQAHSLIELEQSATTVNEMAHRLNVDKSNASRTLAVLLNQGLVKSVPNPLDKRSQIFQLTTTGKEKLAALHQQLNTQVDSWLAQMDLDEINQLDQSLKRYTKSMLAASRQSEYEIRRMTPLDNASIAAVIRRVSAEYGLTADKGYGVADPTLDTMSEVYQHEGSNYWVIEHNNRILGGGGIAPLAGEDKVCELQKMYFLPELRGRGLARKLAVTALDFARKQGYAGCYLETTANLTEAIALYQSLGFVKIHHAMGSTGHDACEVRMLKTF</sequence>
<dbReference type="InterPro" id="IPR036390">
    <property type="entry name" value="WH_DNA-bd_sf"/>
</dbReference>
<dbReference type="Gene3D" id="3.40.630.30">
    <property type="match status" value="1"/>
</dbReference>
<dbReference type="Gene3D" id="1.10.10.10">
    <property type="entry name" value="Winged helix-like DNA-binding domain superfamily/Winged helix DNA-binding domain"/>
    <property type="match status" value="1"/>
</dbReference>
<keyword evidence="3" id="KW-0238">DNA-binding</keyword>
<dbReference type="PANTHER" id="PTHR13947">
    <property type="entry name" value="GNAT FAMILY N-ACETYLTRANSFERASE"/>
    <property type="match status" value="1"/>
</dbReference>
<dbReference type="PROSITE" id="PS50995">
    <property type="entry name" value="HTH_MARR_2"/>
    <property type="match status" value="1"/>
</dbReference>